<evidence type="ECO:0000313" key="5">
    <source>
        <dbReference type="EMBL" id="SQI30978.1"/>
    </source>
</evidence>
<evidence type="ECO:0000256" key="1">
    <source>
        <dbReference type="ARBA" id="ARBA00005568"/>
    </source>
</evidence>
<dbReference type="InterPro" id="IPR015813">
    <property type="entry name" value="Pyrv/PenolPyrv_kinase-like_dom"/>
</dbReference>
<accession>A0A2X4U6W1</accession>
<dbReference type="GO" id="GO:0016832">
    <property type="term" value="F:aldehyde-lyase activity"/>
    <property type="evidence" value="ECO:0007669"/>
    <property type="project" value="TreeGrafter"/>
</dbReference>
<dbReference type="AlphaFoldDB" id="A0A2X4U6W1"/>
<gene>
    <name evidence="5" type="primary">hpcH_1</name>
    <name evidence="5" type="ORF">NCTC12961_00684</name>
</gene>
<keyword evidence="3 5" id="KW-0456">Lyase</keyword>
<reference evidence="5 6" key="1">
    <citation type="submission" date="2018-06" db="EMBL/GenBank/DDBJ databases">
        <authorList>
            <consortium name="Pathogen Informatics"/>
            <person name="Doyle S."/>
        </authorList>
    </citation>
    <scope>NUCLEOTIDE SEQUENCE [LARGE SCALE GENOMIC DNA]</scope>
    <source>
        <strain evidence="5 6">NCTC12961</strain>
    </source>
</reference>
<dbReference type="EC" id="4.1.2.-" evidence="5"/>
<dbReference type="GO" id="GO:0046872">
    <property type="term" value="F:metal ion binding"/>
    <property type="evidence" value="ECO:0007669"/>
    <property type="project" value="UniProtKB-KW"/>
</dbReference>
<evidence type="ECO:0000259" key="4">
    <source>
        <dbReference type="Pfam" id="PF03328"/>
    </source>
</evidence>
<dbReference type="Proteomes" id="UP000248897">
    <property type="component" value="Chromosome 1"/>
</dbReference>
<evidence type="ECO:0000256" key="3">
    <source>
        <dbReference type="ARBA" id="ARBA00023239"/>
    </source>
</evidence>
<keyword evidence="2" id="KW-0479">Metal-binding</keyword>
<feature type="domain" description="HpcH/HpaI aldolase/citrate lyase" evidence="4">
    <location>
        <begin position="16"/>
        <end position="65"/>
    </location>
</feature>
<dbReference type="PANTHER" id="PTHR30502">
    <property type="entry name" value="2-KETO-3-DEOXY-L-RHAMNONATE ALDOLASE"/>
    <property type="match status" value="1"/>
</dbReference>
<evidence type="ECO:0000313" key="6">
    <source>
        <dbReference type="Proteomes" id="UP000248897"/>
    </source>
</evidence>
<dbReference type="Gene3D" id="3.20.20.60">
    <property type="entry name" value="Phosphoenolpyruvate-binding domains"/>
    <property type="match status" value="1"/>
</dbReference>
<dbReference type="InterPro" id="IPR040442">
    <property type="entry name" value="Pyrv_kinase-like_dom_sf"/>
</dbReference>
<dbReference type="InterPro" id="IPR005000">
    <property type="entry name" value="Aldolase/citrate-lyase_domain"/>
</dbReference>
<protein>
    <submittedName>
        <fullName evidence="5">4-hydroxy-2-oxo-heptane-1,7-dioate aldolase</fullName>
        <ecNumber evidence="5">4.1.2.-</ecNumber>
    </submittedName>
</protein>
<dbReference type="EMBL" id="LS483469">
    <property type="protein sequence ID" value="SQI30978.1"/>
    <property type="molecule type" value="Genomic_DNA"/>
</dbReference>
<sequence length="77" mass="8634">MLTNHFKQALQEKRPQIGLWLGLCSSYSAELLAGAGFDWLLIDGEHAPNNVQTVLGQLQAIAPYPSHRWCARRGTMR</sequence>
<dbReference type="PANTHER" id="PTHR30502:SF0">
    <property type="entry name" value="PHOSPHOENOLPYRUVATE CARBOXYLASE FAMILY PROTEIN"/>
    <property type="match status" value="1"/>
</dbReference>
<dbReference type="InterPro" id="IPR050251">
    <property type="entry name" value="HpcH-HpaI_aldolase"/>
</dbReference>
<dbReference type="GO" id="GO:0005737">
    <property type="term" value="C:cytoplasm"/>
    <property type="evidence" value="ECO:0007669"/>
    <property type="project" value="TreeGrafter"/>
</dbReference>
<dbReference type="Pfam" id="PF03328">
    <property type="entry name" value="HpcH_HpaI"/>
    <property type="match status" value="1"/>
</dbReference>
<name>A0A2X4U6W1_SERPL</name>
<dbReference type="SUPFAM" id="SSF51621">
    <property type="entry name" value="Phosphoenolpyruvate/pyruvate domain"/>
    <property type="match status" value="1"/>
</dbReference>
<proteinExistence type="inferred from homology"/>
<comment type="similarity">
    <text evidence="1">Belongs to the HpcH/HpaI aldolase family.</text>
</comment>
<evidence type="ECO:0000256" key="2">
    <source>
        <dbReference type="ARBA" id="ARBA00022723"/>
    </source>
</evidence>
<organism evidence="5 6">
    <name type="scientific">Serratia plymuthica</name>
    <dbReference type="NCBI Taxonomy" id="82996"/>
    <lineage>
        <taxon>Bacteria</taxon>
        <taxon>Pseudomonadati</taxon>
        <taxon>Pseudomonadota</taxon>
        <taxon>Gammaproteobacteria</taxon>
        <taxon>Enterobacterales</taxon>
        <taxon>Yersiniaceae</taxon>
        <taxon>Serratia</taxon>
    </lineage>
</organism>